<organism evidence="2 3">
    <name type="scientific">Paraburkholderia fynbosensis</name>
    <dbReference type="NCBI Taxonomy" id="1200993"/>
    <lineage>
        <taxon>Bacteria</taxon>
        <taxon>Pseudomonadati</taxon>
        <taxon>Pseudomonadota</taxon>
        <taxon>Betaproteobacteria</taxon>
        <taxon>Burkholderiales</taxon>
        <taxon>Burkholderiaceae</taxon>
        <taxon>Paraburkholderia</taxon>
    </lineage>
</organism>
<reference evidence="2 3" key="1">
    <citation type="submission" date="2020-04" db="EMBL/GenBank/DDBJ databases">
        <authorList>
            <person name="De Canck E."/>
        </authorList>
    </citation>
    <scope>NUCLEOTIDE SEQUENCE [LARGE SCALE GENOMIC DNA]</scope>
    <source>
        <strain evidence="2 3">LMG 27177</strain>
    </source>
</reference>
<evidence type="ECO:0000256" key="1">
    <source>
        <dbReference type="SAM" id="Phobius"/>
    </source>
</evidence>
<proteinExistence type="predicted"/>
<dbReference type="AlphaFoldDB" id="A0A6J5H1U7"/>
<evidence type="ECO:0000313" key="2">
    <source>
        <dbReference type="EMBL" id="CAB3809259.1"/>
    </source>
</evidence>
<gene>
    <name evidence="2" type="ORF">LMG27177_06754</name>
</gene>
<dbReference type="Proteomes" id="UP000494252">
    <property type="component" value="Unassembled WGS sequence"/>
</dbReference>
<keyword evidence="1" id="KW-1133">Transmembrane helix</keyword>
<evidence type="ECO:0000313" key="3">
    <source>
        <dbReference type="Proteomes" id="UP000494252"/>
    </source>
</evidence>
<keyword evidence="1" id="KW-0472">Membrane</keyword>
<feature type="transmembrane region" description="Helical" evidence="1">
    <location>
        <begin position="20"/>
        <end position="37"/>
    </location>
</feature>
<protein>
    <submittedName>
        <fullName evidence="2">Uncharacterized protein</fullName>
    </submittedName>
</protein>
<sequence>MTANAALERILDVSVIFRESMYVIFLMTFCHSNALFADEMIELAKKFNKSPAPILTDKYTVQGR</sequence>
<keyword evidence="1" id="KW-0812">Transmembrane</keyword>
<accession>A0A6J5H1U7</accession>
<keyword evidence="3" id="KW-1185">Reference proteome</keyword>
<dbReference type="EMBL" id="CADIKI010000029">
    <property type="protein sequence ID" value="CAB3809259.1"/>
    <property type="molecule type" value="Genomic_DNA"/>
</dbReference>
<name>A0A6J5H1U7_9BURK</name>